<evidence type="ECO:0000256" key="1">
    <source>
        <dbReference type="ARBA" id="ARBA00004571"/>
    </source>
</evidence>
<evidence type="ECO:0000256" key="3">
    <source>
        <dbReference type="ARBA" id="ARBA00022448"/>
    </source>
</evidence>
<dbReference type="Pfam" id="PF13609">
    <property type="entry name" value="Porin_4"/>
    <property type="match status" value="1"/>
</dbReference>
<keyword evidence="9" id="KW-0472">Membrane</keyword>
<dbReference type="PANTHER" id="PTHR34501:SF9">
    <property type="entry name" value="MAJOR OUTER MEMBRANE PROTEIN P.IA"/>
    <property type="match status" value="1"/>
</dbReference>
<keyword evidence="6 11" id="KW-0732">Signal</keyword>
<feature type="signal peptide" evidence="11">
    <location>
        <begin position="1"/>
        <end position="26"/>
    </location>
</feature>
<gene>
    <name evidence="13" type="ORF">MasN3_07970</name>
</gene>
<dbReference type="PROSITE" id="PS51257">
    <property type="entry name" value="PROKAR_LIPOPROTEIN"/>
    <property type="match status" value="1"/>
</dbReference>
<keyword evidence="8" id="KW-0626">Porin</keyword>
<keyword evidence="10" id="KW-0998">Cell outer membrane</keyword>
<dbReference type="CDD" id="cd00342">
    <property type="entry name" value="gram_neg_porins"/>
    <property type="match status" value="1"/>
</dbReference>
<protein>
    <recommendedName>
        <fullName evidence="12">Porin domain-containing protein</fullName>
    </recommendedName>
</protein>
<dbReference type="EMBL" id="AP026966">
    <property type="protein sequence ID" value="BDT57303.1"/>
    <property type="molecule type" value="Genomic_DNA"/>
</dbReference>
<proteinExistence type="predicted"/>
<feature type="chain" id="PRO_5046692389" description="Porin domain-containing protein" evidence="11">
    <location>
        <begin position="27"/>
        <end position="351"/>
    </location>
</feature>
<sequence>MLNTRLIPGSLSLGLAACLAGTTAAAQDTPAVDFYASLRTQAEAVSPDRDERLDSYVGIRDAYSRVGVKFDYPLGAELALTGQLELPVDSANFRMRDPYDQGDAQRPHGERIRLAHLGLRGSFGSLTYGQQWMPYYNAVAAPVDMFSTYYSGFATYTVFRVAQTLAYASPEFSGLSFSAAYTGRSSNARSTSRIDAPRRQAAATYVSGDTRLAVGVDDRGDAGYGRNRIVGLSASHQAGNLYLAAKYERFDTGNRQRGSFSSDGNQALNLFGSYAMGKTTFKLMLARVEHYGDNIVHLGVDHQVSDALKVFAEYYREGSTAVLTPRRGGLDDFDAGFKGGQALAVGIRVDF</sequence>
<evidence type="ECO:0000256" key="7">
    <source>
        <dbReference type="ARBA" id="ARBA00023065"/>
    </source>
</evidence>
<accession>A0ABN6T9V0</accession>
<dbReference type="Gene3D" id="2.40.160.10">
    <property type="entry name" value="Porin"/>
    <property type="match status" value="1"/>
</dbReference>
<evidence type="ECO:0000313" key="14">
    <source>
        <dbReference type="Proteomes" id="UP001163336"/>
    </source>
</evidence>
<reference evidence="13" key="1">
    <citation type="submission" date="2022-11" db="EMBL/GenBank/DDBJ databases">
        <title>Isolation and characterization of PLA-degrading bacterium Massilia sp. from Antarctic soil.</title>
        <authorList>
            <person name="Sato K."/>
            <person name="Gomez-Fuentes C."/>
            <person name="Ahmad S.A."/>
            <person name="Zulkharnain A."/>
        </authorList>
    </citation>
    <scope>NUCLEOTIDE SEQUENCE</scope>
    <source>
        <strain evidence="13">N-3</strain>
    </source>
</reference>
<dbReference type="PANTHER" id="PTHR34501">
    <property type="entry name" value="PROTEIN YDDL-RELATED"/>
    <property type="match status" value="1"/>
</dbReference>
<dbReference type="RefSeq" id="WP_281912562.1">
    <property type="nucleotide sequence ID" value="NZ_AP026966.1"/>
</dbReference>
<comment type="subunit">
    <text evidence="2">Homotrimer.</text>
</comment>
<keyword evidence="14" id="KW-1185">Reference proteome</keyword>
<keyword evidence="4" id="KW-1134">Transmembrane beta strand</keyword>
<dbReference type="Proteomes" id="UP001163336">
    <property type="component" value="Chromosome"/>
</dbReference>
<dbReference type="InterPro" id="IPR050298">
    <property type="entry name" value="Gram-neg_bact_OMP"/>
</dbReference>
<name>A0ABN6T9V0_9BURK</name>
<evidence type="ECO:0000256" key="9">
    <source>
        <dbReference type="ARBA" id="ARBA00023136"/>
    </source>
</evidence>
<feature type="domain" description="Porin" evidence="12">
    <location>
        <begin position="16"/>
        <end position="316"/>
    </location>
</feature>
<evidence type="ECO:0000256" key="2">
    <source>
        <dbReference type="ARBA" id="ARBA00011233"/>
    </source>
</evidence>
<evidence type="ECO:0000256" key="4">
    <source>
        <dbReference type="ARBA" id="ARBA00022452"/>
    </source>
</evidence>
<evidence type="ECO:0000256" key="5">
    <source>
        <dbReference type="ARBA" id="ARBA00022692"/>
    </source>
</evidence>
<comment type="subcellular location">
    <subcellularLocation>
        <location evidence="1">Cell outer membrane</location>
        <topology evidence="1">Multi-pass membrane protein</topology>
    </subcellularLocation>
</comment>
<organism evidence="13 14">
    <name type="scientific">Massilia varians</name>
    <dbReference type="NCBI Taxonomy" id="457921"/>
    <lineage>
        <taxon>Bacteria</taxon>
        <taxon>Pseudomonadati</taxon>
        <taxon>Pseudomonadota</taxon>
        <taxon>Betaproteobacteria</taxon>
        <taxon>Burkholderiales</taxon>
        <taxon>Oxalobacteraceae</taxon>
        <taxon>Telluria group</taxon>
        <taxon>Massilia</taxon>
    </lineage>
</organism>
<evidence type="ECO:0000256" key="8">
    <source>
        <dbReference type="ARBA" id="ARBA00023114"/>
    </source>
</evidence>
<evidence type="ECO:0000256" key="11">
    <source>
        <dbReference type="SAM" id="SignalP"/>
    </source>
</evidence>
<evidence type="ECO:0000313" key="13">
    <source>
        <dbReference type="EMBL" id="BDT57303.1"/>
    </source>
</evidence>
<keyword evidence="7" id="KW-0406">Ion transport</keyword>
<keyword evidence="5" id="KW-0812">Transmembrane</keyword>
<dbReference type="InterPro" id="IPR023614">
    <property type="entry name" value="Porin_dom_sf"/>
</dbReference>
<dbReference type="InterPro" id="IPR033900">
    <property type="entry name" value="Gram_neg_porin_domain"/>
</dbReference>
<dbReference type="SUPFAM" id="SSF56935">
    <property type="entry name" value="Porins"/>
    <property type="match status" value="1"/>
</dbReference>
<keyword evidence="3" id="KW-0813">Transport</keyword>
<evidence type="ECO:0000256" key="10">
    <source>
        <dbReference type="ARBA" id="ARBA00023237"/>
    </source>
</evidence>
<evidence type="ECO:0000259" key="12">
    <source>
        <dbReference type="Pfam" id="PF13609"/>
    </source>
</evidence>
<evidence type="ECO:0000256" key="6">
    <source>
        <dbReference type="ARBA" id="ARBA00022729"/>
    </source>
</evidence>